<dbReference type="Proteomes" id="UP000192790">
    <property type="component" value="Unassembled WGS sequence"/>
</dbReference>
<evidence type="ECO:0000256" key="1">
    <source>
        <dbReference type="ARBA" id="ARBA00022448"/>
    </source>
</evidence>
<dbReference type="PANTHER" id="PTHR43790:SF9">
    <property type="entry name" value="GALACTOFURANOSE TRANSPORTER ATP-BINDING PROTEIN YTFR"/>
    <property type="match status" value="1"/>
</dbReference>
<evidence type="ECO:0000256" key="4">
    <source>
        <dbReference type="ARBA" id="ARBA00022840"/>
    </source>
</evidence>
<organism evidence="6 7">
    <name type="scientific">Papillibacter cinnamivorans DSM 12816</name>
    <dbReference type="NCBI Taxonomy" id="1122930"/>
    <lineage>
        <taxon>Bacteria</taxon>
        <taxon>Bacillati</taxon>
        <taxon>Bacillota</taxon>
        <taxon>Clostridia</taxon>
        <taxon>Eubacteriales</taxon>
        <taxon>Oscillospiraceae</taxon>
        <taxon>Papillibacter</taxon>
    </lineage>
</organism>
<dbReference type="SMART" id="SM00382">
    <property type="entry name" value="AAA"/>
    <property type="match status" value="1"/>
</dbReference>
<accession>A0A1W2BG58</accession>
<keyword evidence="4 6" id="KW-0067">ATP-binding</keyword>
<dbReference type="OrthoDB" id="9771863at2"/>
<dbReference type="GO" id="GO:0016887">
    <property type="term" value="F:ATP hydrolysis activity"/>
    <property type="evidence" value="ECO:0007669"/>
    <property type="project" value="InterPro"/>
</dbReference>
<dbReference type="RefSeq" id="WP_084234840.1">
    <property type="nucleotide sequence ID" value="NZ_FWXW01000005.1"/>
</dbReference>
<sequence length="522" mass="57955">MYNYKDMDDEYKRKNATVFLKNVSMTFGHNKALDSVDLAIMPGEIHGLLGQNGCGKSTLIKILSGFNHPDSGSKLYINGNKIKLPLDPDMISKYGLSFVHQDLGLVSSLSVLENLRMEHLFQSGAKINWKKERAEAKAILEKYGIDVNIDDNIETLNQVDKAMISIVRAVESILSRNDGKGLLVLDEPTVFLALDEVNMLFRLVREIAAGGIGVLFVSHDLDEVMTITDIVTVLRDGVNCGEAVTSETSKDGVIEMILGQKLTAFERDSSNYRYAVHPDAIYFKNIKGEVLRGVDFSVNPGEIVGVTGLEGSGFGEIPYVICGENELQDGKMVISHKTVDLGKYDMKQAIEDNIALIPADRPNQGGIQTLRVEENVMMQVHKFYHPLMLQSGKMREKAEELNVQYSVTPNDVRLNFSQLSGGNQQKVILAKWLQEPPVLLILHEPTQGVDVGARQQIYKHIDQIVKRGAAVLCASSDYEQLVQICDRVIIFSRGRIVDTLSGPEITKERIVQLCYNSAAVQQ</sequence>
<dbReference type="Gene3D" id="3.40.50.300">
    <property type="entry name" value="P-loop containing nucleotide triphosphate hydrolases"/>
    <property type="match status" value="2"/>
</dbReference>
<evidence type="ECO:0000313" key="6">
    <source>
        <dbReference type="EMBL" id="SMC71732.1"/>
    </source>
</evidence>
<dbReference type="InterPro" id="IPR017871">
    <property type="entry name" value="ABC_transporter-like_CS"/>
</dbReference>
<dbReference type="CDD" id="cd03215">
    <property type="entry name" value="ABC_Carb_Monos_II"/>
    <property type="match status" value="1"/>
</dbReference>
<gene>
    <name evidence="6" type="ORF">SAMN02745168_2171</name>
</gene>
<dbReference type="GO" id="GO:0005524">
    <property type="term" value="F:ATP binding"/>
    <property type="evidence" value="ECO:0007669"/>
    <property type="project" value="UniProtKB-KW"/>
</dbReference>
<feature type="domain" description="ABC transporter" evidence="5">
    <location>
        <begin position="18"/>
        <end position="518"/>
    </location>
</feature>
<keyword evidence="3" id="KW-0547">Nucleotide-binding</keyword>
<dbReference type="SUPFAM" id="SSF52540">
    <property type="entry name" value="P-loop containing nucleoside triphosphate hydrolases"/>
    <property type="match status" value="2"/>
</dbReference>
<dbReference type="AlphaFoldDB" id="A0A1W2BG58"/>
<dbReference type="STRING" id="1122930.SAMN02745168_2171"/>
<keyword evidence="1" id="KW-0813">Transport</keyword>
<evidence type="ECO:0000313" key="7">
    <source>
        <dbReference type="Proteomes" id="UP000192790"/>
    </source>
</evidence>
<protein>
    <submittedName>
        <fullName evidence="6">Ribose transport system ATP-binding protein</fullName>
    </submittedName>
</protein>
<keyword evidence="7" id="KW-1185">Reference proteome</keyword>
<dbReference type="InterPro" id="IPR003439">
    <property type="entry name" value="ABC_transporter-like_ATP-bd"/>
</dbReference>
<dbReference type="InterPro" id="IPR003593">
    <property type="entry name" value="AAA+_ATPase"/>
</dbReference>
<dbReference type="EMBL" id="FWXW01000005">
    <property type="protein sequence ID" value="SMC71732.1"/>
    <property type="molecule type" value="Genomic_DNA"/>
</dbReference>
<dbReference type="PROSITE" id="PS00211">
    <property type="entry name" value="ABC_TRANSPORTER_1"/>
    <property type="match status" value="1"/>
</dbReference>
<reference evidence="6 7" key="1">
    <citation type="submission" date="2017-04" db="EMBL/GenBank/DDBJ databases">
        <authorList>
            <person name="Afonso C.L."/>
            <person name="Miller P.J."/>
            <person name="Scott M.A."/>
            <person name="Spackman E."/>
            <person name="Goraichik I."/>
            <person name="Dimitrov K.M."/>
            <person name="Suarez D.L."/>
            <person name="Swayne D.E."/>
        </authorList>
    </citation>
    <scope>NUCLEOTIDE SEQUENCE [LARGE SCALE GENOMIC DNA]</scope>
    <source>
        <strain evidence="6 7">DSM 12816</strain>
    </source>
</reference>
<evidence type="ECO:0000259" key="5">
    <source>
        <dbReference type="PROSITE" id="PS50893"/>
    </source>
</evidence>
<dbReference type="InterPro" id="IPR050107">
    <property type="entry name" value="ABC_carbohydrate_import_ATPase"/>
</dbReference>
<evidence type="ECO:0000256" key="2">
    <source>
        <dbReference type="ARBA" id="ARBA00022737"/>
    </source>
</evidence>
<dbReference type="Pfam" id="PF00005">
    <property type="entry name" value="ABC_tran"/>
    <property type="match status" value="2"/>
</dbReference>
<dbReference type="PROSITE" id="PS50893">
    <property type="entry name" value="ABC_TRANSPORTER_2"/>
    <property type="match status" value="1"/>
</dbReference>
<dbReference type="InterPro" id="IPR027417">
    <property type="entry name" value="P-loop_NTPase"/>
</dbReference>
<keyword evidence="2" id="KW-0677">Repeat</keyword>
<dbReference type="CDD" id="cd03216">
    <property type="entry name" value="ABC_Carb_Monos_I"/>
    <property type="match status" value="1"/>
</dbReference>
<name>A0A1W2BG58_9FIRM</name>
<dbReference type="PANTHER" id="PTHR43790">
    <property type="entry name" value="CARBOHYDRATE TRANSPORT ATP-BINDING PROTEIN MG119-RELATED"/>
    <property type="match status" value="1"/>
</dbReference>
<proteinExistence type="predicted"/>
<evidence type="ECO:0000256" key="3">
    <source>
        <dbReference type="ARBA" id="ARBA00022741"/>
    </source>
</evidence>